<dbReference type="InterPro" id="IPR028978">
    <property type="entry name" value="Chorismate_lyase_/UTRA_dom_sf"/>
</dbReference>
<reference evidence="1 2" key="1">
    <citation type="journal article" date="2020" name="Syst. Appl. Microbiol.">
        <title>Alienimonas chondri sp. nov., a novel planctomycete isolated from the biofilm of the red alga Chondrus crispus.</title>
        <authorList>
            <person name="Vitorino I."/>
            <person name="Albuquerque L."/>
            <person name="Wiegand S."/>
            <person name="Kallscheuer N."/>
            <person name="da Costa M.S."/>
            <person name="Lobo-da-Cunha A."/>
            <person name="Jogler C."/>
            <person name="Lage O.M."/>
        </authorList>
    </citation>
    <scope>NUCLEOTIDE SEQUENCE [LARGE SCALE GENOMIC DNA]</scope>
    <source>
        <strain evidence="1 2">LzC2</strain>
    </source>
</reference>
<evidence type="ECO:0000313" key="1">
    <source>
        <dbReference type="EMBL" id="NNJ26443.1"/>
    </source>
</evidence>
<keyword evidence="2" id="KW-1185">Reference proteome</keyword>
<name>A0ABX1VEB7_9PLAN</name>
<gene>
    <name evidence="1" type="ORF">LzC2_25280</name>
</gene>
<protein>
    <submittedName>
        <fullName evidence="1">Uncharacterized protein</fullName>
    </submittedName>
</protein>
<dbReference type="SUPFAM" id="SSF64288">
    <property type="entry name" value="Chorismate lyase-like"/>
    <property type="match status" value="1"/>
</dbReference>
<proteinExistence type="predicted"/>
<comment type="caution">
    <text evidence="1">The sequence shown here is derived from an EMBL/GenBank/DDBJ whole genome shotgun (WGS) entry which is preliminary data.</text>
</comment>
<accession>A0ABX1VEB7</accession>
<organism evidence="1 2">
    <name type="scientific">Alienimonas chondri</name>
    <dbReference type="NCBI Taxonomy" id="2681879"/>
    <lineage>
        <taxon>Bacteria</taxon>
        <taxon>Pseudomonadati</taxon>
        <taxon>Planctomycetota</taxon>
        <taxon>Planctomycetia</taxon>
        <taxon>Planctomycetales</taxon>
        <taxon>Planctomycetaceae</taxon>
        <taxon>Alienimonas</taxon>
    </lineage>
</organism>
<dbReference type="Gene3D" id="3.40.1410.10">
    <property type="entry name" value="Chorismate lyase-like"/>
    <property type="match status" value="1"/>
</dbReference>
<evidence type="ECO:0000313" key="2">
    <source>
        <dbReference type="Proteomes" id="UP000609651"/>
    </source>
</evidence>
<sequence length="197" mass="21040">MNALAELDSLTAMFPEPAPAAGGQGGPAGAVAGPLLAGAEHVPASAVPQPYRELLDHEAHMTVTMEQFHGGPVAVRVLDEKWEGGKYCRKITLVREPERPGETERTVQFGLVRFDLSHLDEEPREEILGGEIPLGRVLIEHDVLREVELGALLKLTAGPGLAAHLGMREGEVAWGRLATIFTNGKPALDLLEVAAPV</sequence>
<dbReference type="EMBL" id="WTPX01000078">
    <property type="protein sequence ID" value="NNJ26443.1"/>
    <property type="molecule type" value="Genomic_DNA"/>
</dbReference>
<dbReference type="RefSeq" id="WP_171187486.1">
    <property type="nucleotide sequence ID" value="NZ_WTPX01000078.1"/>
</dbReference>
<dbReference type="Proteomes" id="UP000609651">
    <property type="component" value="Unassembled WGS sequence"/>
</dbReference>